<evidence type="ECO:0000313" key="4">
    <source>
        <dbReference type="RefSeq" id="XP_052111630.1"/>
    </source>
</evidence>
<proteinExistence type="predicted"/>
<gene>
    <name evidence="4" type="primary">LOC127743007</name>
</gene>
<keyword evidence="3" id="KW-1185">Reference proteome</keyword>
<reference evidence="4" key="2">
    <citation type="submission" date="2025-08" db="UniProtKB">
        <authorList>
            <consortium name="RefSeq"/>
        </authorList>
    </citation>
    <scope>IDENTIFICATION</scope>
    <source>
        <tissue evidence="4">Whole plant</tissue>
    </source>
</reference>
<evidence type="ECO:0000259" key="2">
    <source>
        <dbReference type="PROSITE" id="PS50966"/>
    </source>
</evidence>
<keyword evidence="1" id="KW-0479">Metal-binding</keyword>
<dbReference type="Proteomes" id="UP000515211">
    <property type="component" value="Chromosome 10"/>
</dbReference>
<evidence type="ECO:0000313" key="3">
    <source>
        <dbReference type="Proteomes" id="UP000515211"/>
    </source>
</evidence>
<reference evidence="3" key="1">
    <citation type="journal article" date="2016" name="Nat. Genet.">
        <title>The genome sequences of Arachis duranensis and Arachis ipaensis, the diploid ancestors of cultivated peanut.</title>
        <authorList>
            <person name="Bertioli D.J."/>
            <person name="Cannon S.B."/>
            <person name="Froenicke L."/>
            <person name="Huang G."/>
            <person name="Farmer A.D."/>
            <person name="Cannon E.K."/>
            <person name="Liu X."/>
            <person name="Gao D."/>
            <person name="Clevenger J."/>
            <person name="Dash S."/>
            <person name="Ren L."/>
            <person name="Moretzsohn M.C."/>
            <person name="Shirasawa K."/>
            <person name="Huang W."/>
            <person name="Vidigal B."/>
            <person name="Abernathy B."/>
            <person name="Chu Y."/>
            <person name="Niederhuth C.E."/>
            <person name="Umale P."/>
            <person name="Araujo A.C."/>
            <person name="Kozik A."/>
            <person name="Kim K.D."/>
            <person name="Burow M.D."/>
            <person name="Varshney R.K."/>
            <person name="Wang X."/>
            <person name="Zhang X."/>
            <person name="Barkley N."/>
            <person name="Guimaraes P.M."/>
            <person name="Isobe S."/>
            <person name="Guo B."/>
            <person name="Liao B."/>
            <person name="Stalker H.T."/>
            <person name="Schmitz R.J."/>
            <person name="Scheffler B.E."/>
            <person name="Leal-Bertioli S.C."/>
            <person name="Xun X."/>
            <person name="Jackson S.A."/>
            <person name="Michelmore R."/>
            <person name="Ozias-Akins P."/>
        </authorList>
    </citation>
    <scope>NUCLEOTIDE SEQUENCE [LARGE SCALE GENOMIC DNA]</scope>
    <source>
        <strain evidence="3">cv. V14167</strain>
    </source>
</reference>
<accession>A0A9C6T800</accession>
<dbReference type="KEGG" id="adu:127743007"/>
<dbReference type="GO" id="GO:0008270">
    <property type="term" value="F:zinc ion binding"/>
    <property type="evidence" value="ECO:0007669"/>
    <property type="project" value="UniProtKB-KW"/>
</dbReference>
<feature type="domain" description="SWIM-type" evidence="2">
    <location>
        <begin position="37"/>
        <end position="69"/>
    </location>
</feature>
<keyword evidence="1" id="KW-0863">Zinc-finger</keyword>
<dbReference type="AlphaFoldDB" id="A0A9C6T800"/>
<dbReference type="InterPro" id="IPR007527">
    <property type="entry name" value="Znf_SWIM"/>
</dbReference>
<organism evidence="3 4">
    <name type="scientific">Arachis duranensis</name>
    <name type="common">Wild peanut</name>
    <dbReference type="NCBI Taxonomy" id="130453"/>
    <lineage>
        <taxon>Eukaryota</taxon>
        <taxon>Viridiplantae</taxon>
        <taxon>Streptophyta</taxon>
        <taxon>Embryophyta</taxon>
        <taxon>Tracheophyta</taxon>
        <taxon>Spermatophyta</taxon>
        <taxon>Magnoliopsida</taxon>
        <taxon>eudicotyledons</taxon>
        <taxon>Gunneridae</taxon>
        <taxon>Pentapetalae</taxon>
        <taxon>rosids</taxon>
        <taxon>fabids</taxon>
        <taxon>Fabales</taxon>
        <taxon>Fabaceae</taxon>
        <taxon>Papilionoideae</taxon>
        <taxon>50 kb inversion clade</taxon>
        <taxon>dalbergioids sensu lato</taxon>
        <taxon>Dalbergieae</taxon>
        <taxon>Pterocarpus clade</taxon>
        <taxon>Arachis</taxon>
    </lineage>
</organism>
<dbReference type="GeneID" id="127743007"/>
<keyword evidence="1" id="KW-0862">Zinc</keyword>
<name>A0A9C6T800_ARADU</name>
<dbReference type="RefSeq" id="XP_052111630.1">
    <property type="nucleotide sequence ID" value="XM_052255670.1"/>
</dbReference>
<evidence type="ECO:0000256" key="1">
    <source>
        <dbReference type="PROSITE-ProRule" id="PRU00325"/>
    </source>
</evidence>
<protein>
    <submittedName>
        <fullName evidence="4">Uncharacterized protein LOC127743007</fullName>
    </submittedName>
</protein>
<sequence length="165" mass="19675">MIRLETNQRASRNIQVSMFDRQNEVFEVRKMPSGQEYAVDLRRQQCDCGDFQVDRIPCHHVFACCANQCLNWQVYVNEVYRMDEIRKVYRARFRPLKNSTTWSVVERPRMIPNPNLRRVCKDRPKITRFLNEMDMREMRAPSGAGYVVRRVTAVVDVLIEVKCRE</sequence>
<dbReference type="Pfam" id="PF04434">
    <property type="entry name" value="SWIM"/>
    <property type="match status" value="1"/>
</dbReference>
<dbReference type="PROSITE" id="PS50966">
    <property type="entry name" value="ZF_SWIM"/>
    <property type="match status" value="1"/>
</dbReference>